<dbReference type="OrthoDB" id="3218918at2759"/>
<dbReference type="OMA" id="HIRKTHV"/>
<evidence type="ECO:0000256" key="1">
    <source>
        <dbReference type="SAM" id="Phobius"/>
    </source>
</evidence>
<dbReference type="AlphaFoldDB" id="E5R3P5"/>
<evidence type="ECO:0000313" key="3">
    <source>
        <dbReference type="Proteomes" id="UP000002669"/>
    </source>
</evidence>
<sequence length="162" mass="17919">MVRISQNSQIRHFKLTTTSYQASTSASVGLTQPSIIKYLYASAVLLHAADTYIFYTGSTILFPNRVPFLESAMARYFCRNSGNLVLPFALNAWFLRGYHIRKTHVGRVVGSCFLLYHIATLGLISWSSFFSGGAEYELANVWGILGLHAGWAGVAAWGLLFA</sequence>
<reference evidence="3" key="1">
    <citation type="journal article" date="2012" name="MBio">
        <title>Comparative genome analysis of Trichophyton rubrum and related dermatophytes reveals candidate genes involved in infection.</title>
        <authorList>
            <person name="Martinez D.A."/>
            <person name="Oliver B.G."/>
            <person name="Graeser Y."/>
            <person name="Goldberg J.M."/>
            <person name="Li W."/>
            <person name="Martinez-Rossi N.M."/>
            <person name="Monod M."/>
            <person name="Shelest E."/>
            <person name="Barton R.C."/>
            <person name="Birch E."/>
            <person name="Brakhage A.A."/>
            <person name="Chen Z."/>
            <person name="Gurr S.J."/>
            <person name="Heiman D."/>
            <person name="Heitman J."/>
            <person name="Kosti I."/>
            <person name="Rossi A."/>
            <person name="Saif S."/>
            <person name="Samalova M."/>
            <person name="Saunders C.W."/>
            <person name="Shea T."/>
            <person name="Summerbell R.C."/>
            <person name="Xu J."/>
            <person name="Young S."/>
            <person name="Zeng Q."/>
            <person name="Birren B.W."/>
            <person name="Cuomo C.A."/>
            <person name="White T.C."/>
        </authorList>
    </citation>
    <scope>NUCLEOTIDE SEQUENCE [LARGE SCALE GENOMIC DNA]</scope>
    <source>
        <strain evidence="3">ATCC MYA-4604 / CBS 118893</strain>
    </source>
</reference>
<keyword evidence="1" id="KW-0812">Transmembrane</keyword>
<dbReference type="Proteomes" id="UP000002669">
    <property type="component" value="Unassembled WGS sequence"/>
</dbReference>
<dbReference type="InParanoid" id="E5R3P5"/>
<name>E5R3P5_ARTGP</name>
<protein>
    <submittedName>
        <fullName evidence="2">Uncharacterized protein</fullName>
    </submittedName>
</protein>
<keyword evidence="3" id="KW-1185">Reference proteome</keyword>
<proteinExistence type="predicted"/>
<dbReference type="HOGENOM" id="CLU_130539_0_0_1"/>
<keyword evidence="1" id="KW-0472">Membrane</keyword>
<organism evidence="3">
    <name type="scientific">Arthroderma gypseum (strain ATCC MYA-4604 / CBS 118893)</name>
    <name type="common">Microsporum gypseum</name>
    <dbReference type="NCBI Taxonomy" id="535722"/>
    <lineage>
        <taxon>Eukaryota</taxon>
        <taxon>Fungi</taxon>
        <taxon>Dikarya</taxon>
        <taxon>Ascomycota</taxon>
        <taxon>Pezizomycotina</taxon>
        <taxon>Eurotiomycetes</taxon>
        <taxon>Eurotiomycetidae</taxon>
        <taxon>Onygenales</taxon>
        <taxon>Arthrodermataceae</taxon>
        <taxon>Nannizzia</taxon>
    </lineage>
</organism>
<gene>
    <name evidence="2" type="ORF">MGYG_00213</name>
</gene>
<feature type="transmembrane region" description="Helical" evidence="1">
    <location>
        <begin position="108"/>
        <end position="129"/>
    </location>
</feature>
<dbReference type="VEuPathDB" id="FungiDB:MGYG_00213"/>
<evidence type="ECO:0000313" key="2">
    <source>
        <dbReference type="EMBL" id="EFQ97169.1"/>
    </source>
</evidence>
<feature type="transmembrane region" description="Helical" evidence="1">
    <location>
        <begin position="141"/>
        <end position="161"/>
    </location>
</feature>
<keyword evidence="1" id="KW-1133">Transmembrane helix</keyword>
<dbReference type="RefSeq" id="XP_003176121.1">
    <property type="nucleotide sequence ID" value="XM_003176073.1"/>
</dbReference>
<dbReference type="EMBL" id="DS989822">
    <property type="protein sequence ID" value="EFQ97169.1"/>
    <property type="molecule type" value="Genomic_DNA"/>
</dbReference>
<dbReference type="eggNOG" id="ENOG502TFUH">
    <property type="taxonomic scope" value="Eukaryota"/>
</dbReference>
<accession>E5R3P5</accession>
<dbReference type="GeneID" id="10031433"/>